<reference evidence="1" key="1">
    <citation type="journal article" date="2003" name="Genome Biol.">
        <title>An integrated gene annotation and transcriptional profiling approach towards the full gene content of the Drosophila genome.</title>
        <authorList>
            <person name="Hild M."/>
            <person name="Beckmann B."/>
            <person name="Haas S.A."/>
            <person name="Koch B."/>
            <person name="Solovyev V."/>
            <person name="Busold C."/>
            <person name="Fellenberg K."/>
            <person name="Boutros M."/>
            <person name="Vingron M."/>
            <person name="Sauer F."/>
            <person name="Hoheisel J.D."/>
            <person name="Paro R."/>
        </authorList>
    </citation>
    <scope>NUCLEOTIDE SEQUENCE</scope>
</reference>
<organism evidence="1">
    <name type="scientific">Drosophila melanogaster</name>
    <name type="common">Fruit fly</name>
    <dbReference type="NCBI Taxonomy" id="7227"/>
    <lineage>
        <taxon>Eukaryota</taxon>
        <taxon>Metazoa</taxon>
        <taxon>Ecdysozoa</taxon>
        <taxon>Arthropoda</taxon>
        <taxon>Hexapoda</taxon>
        <taxon>Insecta</taxon>
        <taxon>Pterygota</taxon>
        <taxon>Neoptera</taxon>
        <taxon>Endopterygota</taxon>
        <taxon>Diptera</taxon>
        <taxon>Brachycera</taxon>
        <taxon>Muscomorpha</taxon>
        <taxon>Ephydroidea</taxon>
        <taxon>Drosophilidae</taxon>
        <taxon>Drosophila</taxon>
        <taxon>Sophophora</taxon>
    </lineage>
</organism>
<name>Q6IIU1_DROME</name>
<proteinExistence type="predicted"/>
<accession>Q6IIU1</accession>
<dbReference type="EMBL" id="BK002975">
    <property type="protein sequence ID" value="DAA03175.1"/>
    <property type="molecule type" value="Genomic_DNA"/>
</dbReference>
<dbReference type="AlphaFoldDB" id="Q6IIU1"/>
<sequence>MAPVVNFGISKDQRSPPHFHLEVMLILGHDGRLSPSGKAPISCDANEEIPDHIVGQDNCCQNGIAAICGFGRPAYKAYPSSTISSGTDALPRYNRDRQLGTGRERFIFKSAFFASRKENTNIVGSSVGRRVPGDPTGDQGLRHFGVYNRGPATKSKTLPNSGPCNKVELARRLGQSEAETTAGGDFEKPPPQAAATSFCAFGGKLVLWAINPRNFIKAWRYSTEYRELEEAVKVEVEVGMEMDVQGVGDGSRDPGLRENVTAVPADPVHCPMSIVSIRRRGSLLHLINK</sequence>
<gene>
    <name evidence="1" type="ORF">HDC17108</name>
</gene>
<protein>
    <submittedName>
        <fullName evidence="1">HDC17108</fullName>
    </submittedName>
</protein>
<evidence type="ECO:0000313" key="1">
    <source>
        <dbReference type="EMBL" id="DAA03175.1"/>
    </source>
</evidence>